<feature type="non-terminal residue" evidence="2">
    <location>
        <position position="96"/>
    </location>
</feature>
<reference evidence="2" key="1">
    <citation type="submission" date="2018-11" db="EMBL/GenBank/DDBJ databases">
        <authorList>
            <consortium name="Pathogen Informatics"/>
        </authorList>
    </citation>
    <scope>NUCLEOTIDE SEQUENCE</scope>
</reference>
<proteinExistence type="predicted"/>
<protein>
    <submittedName>
        <fullName evidence="2">Uncharacterized protein</fullName>
    </submittedName>
</protein>
<accession>A0A448X4C7</accession>
<evidence type="ECO:0000313" key="2">
    <source>
        <dbReference type="EMBL" id="VEL27723.1"/>
    </source>
</evidence>
<evidence type="ECO:0000256" key="1">
    <source>
        <dbReference type="SAM" id="MobiDB-lite"/>
    </source>
</evidence>
<organism evidence="2 3">
    <name type="scientific">Protopolystoma xenopodis</name>
    <dbReference type="NCBI Taxonomy" id="117903"/>
    <lineage>
        <taxon>Eukaryota</taxon>
        <taxon>Metazoa</taxon>
        <taxon>Spiralia</taxon>
        <taxon>Lophotrochozoa</taxon>
        <taxon>Platyhelminthes</taxon>
        <taxon>Monogenea</taxon>
        <taxon>Polyopisthocotylea</taxon>
        <taxon>Polystomatidea</taxon>
        <taxon>Polystomatidae</taxon>
        <taxon>Protopolystoma</taxon>
    </lineage>
</organism>
<dbReference type="AlphaFoldDB" id="A0A448X4C7"/>
<sequence length="96" mass="10780">MRRAERQYGKKVKQADPPLLHLYDWTQVHLAELTNRFSGLAVRLAEEAAIEAESLELTSLNQVSDLTLQEAEQPTADASEARRSRESSTNVSLVRS</sequence>
<gene>
    <name evidence="2" type="ORF">PXEA_LOCUS21163</name>
</gene>
<feature type="region of interest" description="Disordered" evidence="1">
    <location>
        <begin position="70"/>
        <end position="96"/>
    </location>
</feature>
<keyword evidence="3" id="KW-1185">Reference proteome</keyword>
<comment type="caution">
    <text evidence="2">The sequence shown here is derived from an EMBL/GenBank/DDBJ whole genome shotgun (WGS) entry which is preliminary data.</text>
</comment>
<evidence type="ECO:0000313" key="3">
    <source>
        <dbReference type="Proteomes" id="UP000784294"/>
    </source>
</evidence>
<dbReference type="EMBL" id="CAAALY010089421">
    <property type="protein sequence ID" value="VEL27723.1"/>
    <property type="molecule type" value="Genomic_DNA"/>
</dbReference>
<name>A0A448X4C7_9PLAT</name>
<dbReference type="Proteomes" id="UP000784294">
    <property type="component" value="Unassembled WGS sequence"/>
</dbReference>